<keyword evidence="2" id="KW-0539">Nucleus</keyword>
<name>A0A420TEZ3_GIBIN</name>
<evidence type="ECO:0000313" key="6">
    <source>
        <dbReference type="Proteomes" id="UP000283569"/>
    </source>
</evidence>
<reference evidence="5 6" key="1">
    <citation type="journal article" date="2018" name="Sci. Rep.">
        <title>Characterisation of pathogen-specific regions and novel effector candidates in Fusarium oxysporum f. sp. cepae.</title>
        <authorList>
            <person name="Armitage A.D."/>
            <person name="Taylor A."/>
            <person name="Sobczyk M.K."/>
            <person name="Baxter L."/>
            <person name="Greenfield B.P."/>
            <person name="Bates H.J."/>
            <person name="Wilson F."/>
            <person name="Jackson A.C."/>
            <person name="Ott S."/>
            <person name="Harrison R.J."/>
            <person name="Clarkson J.P."/>
        </authorList>
    </citation>
    <scope>NUCLEOTIDE SEQUENCE [LARGE SCALE GENOMIC DNA]</scope>
    <source>
        <strain evidence="5 6">Fp_A8</strain>
    </source>
</reference>
<evidence type="ECO:0000313" key="5">
    <source>
        <dbReference type="EMBL" id="RKL40122.1"/>
    </source>
</evidence>
<protein>
    <recommendedName>
        <fullName evidence="4">Zn(2)-C6 fungal-type domain-containing protein</fullName>
    </recommendedName>
</protein>
<dbReference type="CDD" id="cd12148">
    <property type="entry name" value="fungal_TF_MHR"/>
    <property type="match status" value="1"/>
</dbReference>
<proteinExistence type="predicted"/>
<feature type="compositionally biased region" description="Low complexity" evidence="3">
    <location>
        <begin position="150"/>
        <end position="161"/>
    </location>
</feature>
<feature type="domain" description="Zn(2)-C6 fungal-type" evidence="4">
    <location>
        <begin position="40"/>
        <end position="69"/>
    </location>
</feature>
<dbReference type="InterPro" id="IPR036864">
    <property type="entry name" value="Zn2-C6_fun-type_DNA-bd_sf"/>
</dbReference>
<dbReference type="PANTHER" id="PTHR46910">
    <property type="entry name" value="TRANSCRIPTION FACTOR PDR1"/>
    <property type="match status" value="1"/>
</dbReference>
<dbReference type="Pfam" id="PF04082">
    <property type="entry name" value="Fungal_trans"/>
    <property type="match status" value="1"/>
</dbReference>
<evidence type="ECO:0000256" key="2">
    <source>
        <dbReference type="ARBA" id="ARBA00023242"/>
    </source>
</evidence>
<dbReference type="GO" id="GO:0008270">
    <property type="term" value="F:zinc ion binding"/>
    <property type="evidence" value="ECO:0007669"/>
    <property type="project" value="InterPro"/>
</dbReference>
<dbReference type="EMBL" id="MRDB01000019">
    <property type="protein sequence ID" value="RKL40122.1"/>
    <property type="molecule type" value="Genomic_DNA"/>
</dbReference>
<keyword evidence="1" id="KW-0479">Metal-binding</keyword>
<dbReference type="SMART" id="SM00906">
    <property type="entry name" value="Fungal_trans"/>
    <property type="match status" value="1"/>
</dbReference>
<dbReference type="GO" id="GO:0000981">
    <property type="term" value="F:DNA-binding transcription factor activity, RNA polymerase II-specific"/>
    <property type="evidence" value="ECO:0007669"/>
    <property type="project" value="InterPro"/>
</dbReference>
<dbReference type="InterPro" id="IPR007219">
    <property type="entry name" value="XnlR_reg_dom"/>
</dbReference>
<dbReference type="InterPro" id="IPR050987">
    <property type="entry name" value="AtrR-like"/>
</dbReference>
<evidence type="ECO:0000259" key="4">
    <source>
        <dbReference type="PROSITE" id="PS50048"/>
    </source>
</evidence>
<evidence type="ECO:0000256" key="1">
    <source>
        <dbReference type="ARBA" id="ARBA00022723"/>
    </source>
</evidence>
<dbReference type="GO" id="GO:0006351">
    <property type="term" value="P:DNA-templated transcription"/>
    <property type="evidence" value="ECO:0007669"/>
    <property type="project" value="InterPro"/>
</dbReference>
<dbReference type="InterPro" id="IPR001138">
    <property type="entry name" value="Zn2Cys6_DnaBD"/>
</dbReference>
<dbReference type="AlphaFoldDB" id="A0A420TEZ3"/>
<dbReference type="Proteomes" id="UP000283569">
    <property type="component" value="Unassembled WGS sequence"/>
</dbReference>
<gene>
    <name evidence="5" type="ORF">BFJ72_g6439</name>
</gene>
<dbReference type="GO" id="GO:0003677">
    <property type="term" value="F:DNA binding"/>
    <property type="evidence" value="ECO:0007669"/>
    <property type="project" value="InterPro"/>
</dbReference>
<comment type="caution">
    <text evidence="5">The sequence shown here is derived from an EMBL/GenBank/DDBJ whole genome shotgun (WGS) entry which is preliminary data.</text>
</comment>
<evidence type="ECO:0000256" key="3">
    <source>
        <dbReference type="SAM" id="MobiDB-lite"/>
    </source>
</evidence>
<dbReference type="Gene3D" id="4.10.240.10">
    <property type="entry name" value="Zn(2)-C6 fungal-type DNA-binding domain"/>
    <property type="match status" value="1"/>
</dbReference>
<dbReference type="PROSITE" id="PS00463">
    <property type="entry name" value="ZN2_CY6_FUNGAL_1"/>
    <property type="match status" value="1"/>
</dbReference>
<dbReference type="PANTHER" id="PTHR46910:SF32">
    <property type="entry name" value="TRANSCRIPTION FACTOR DOMAIN-CONTAINING PROTEIN-RELATED"/>
    <property type="match status" value="1"/>
</dbReference>
<dbReference type="CDD" id="cd00067">
    <property type="entry name" value="GAL4"/>
    <property type="match status" value="1"/>
</dbReference>
<sequence>MDNEINVRSTRARARKREKISNASVHSFSHTLSIELTLSSCIACRNSKTRCSGRHPCERCIRRKETCVFEEKEKKVAVSVEYVIVPGRLNLPKTDGLSYLDQLHARIESLEAQSRSVQGLNSTTEALSSGSVQLNARYPSRNPPQSPLGETRTPSRSESSSLTNTLVTSEPQIKVHRYGHAGASAVFYLEETDMLTILAYLGHSSTLSFSRNVRNLLQRSSPIADPGSISMERQDISYTRTLPPIALDLSNIALPKLSYAEYLTNTVIVHIGSLYSIFDADMFLQRLRRFYDDRNKDLEIDASLWHIQMLLILAFGKSIQSREHSEMGPSGMTYFTLAIEAMPDIRRLYEDPLLSIEVLCLAALFMHATDLLQEAYVTIGQALRISVTKVLHKRFPEALRSSNFEYQRRLWWTVYCIDRKCAAMLGSPSVMRDDDISIPFPEIKPGHESQNAFAVHAILSSHLGKILDASNAPIPDGRHSSSPFESMLKMCIESAVQILKIMSILKQQMMCDIFLPYDIDALFSAAFALILIDIIRPANELLWDLPQVMNLLGEFVSRRVAPAQAYRSDLVQILELHTKLRGNNCRQHQDTGAMFNMSLVPGLDEYAITQPGQLGISPDPLWANIRDGNVVGDPAHPNTILSVIDDLNVEGFDISDTDMLDNAWMWDMDDMSTNI</sequence>
<accession>A0A420TEZ3</accession>
<dbReference type="SMART" id="SM00066">
    <property type="entry name" value="GAL4"/>
    <property type="match status" value="1"/>
</dbReference>
<feature type="region of interest" description="Disordered" evidence="3">
    <location>
        <begin position="129"/>
        <end position="167"/>
    </location>
</feature>
<dbReference type="SUPFAM" id="SSF57701">
    <property type="entry name" value="Zn2/Cys6 DNA-binding domain"/>
    <property type="match status" value="1"/>
</dbReference>
<dbReference type="PROSITE" id="PS50048">
    <property type="entry name" value="ZN2_CY6_FUNGAL_2"/>
    <property type="match status" value="1"/>
</dbReference>
<dbReference type="Pfam" id="PF00172">
    <property type="entry name" value="Zn_clus"/>
    <property type="match status" value="1"/>
</dbReference>
<organism evidence="5 6">
    <name type="scientific">Gibberella intermedia</name>
    <name type="common">Bulb rot disease fungus</name>
    <name type="synonym">Fusarium proliferatum</name>
    <dbReference type="NCBI Taxonomy" id="948311"/>
    <lineage>
        <taxon>Eukaryota</taxon>
        <taxon>Fungi</taxon>
        <taxon>Dikarya</taxon>
        <taxon>Ascomycota</taxon>
        <taxon>Pezizomycotina</taxon>
        <taxon>Sordariomycetes</taxon>
        <taxon>Hypocreomycetidae</taxon>
        <taxon>Hypocreales</taxon>
        <taxon>Nectriaceae</taxon>
        <taxon>Fusarium</taxon>
        <taxon>Fusarium fujikuroi species complex</taxon>
    </lineage>
</organism>